<protein>
    <submittedName>
        <fullName evidence="1">Uncharacterized protein</fullName>
    </submittedName>
</protein>
<evidence type="ECO:0000313" key="2">
    <source>
        <dbReference type="Proteomes" id="UP000243376"/>
    </source>
</evidence>
<evidence type="ECO:0000313" key="1">
    <source>
        <dbReference type="EMBL" id="PMP77732.1"/>
    </source>
</evidence>
<accession>A0A2J6X1P5</accession>
<dbReference type="Proteomes" id="UP000243376">
    <property type="component" value="Unassembled WGS sequence"/>
</dbReference>
<reference evidence="1 2" key="1">
    <citation type="submission" date="2018-01" db="EMBL/GenBank/DDBJ databases">
        <title>Metagenomic assembled genomes from two thermal pools in the Uzon Caldera, Kamchatka, Russia.</title>
        <authorList>
            <person name="Wilkins L."/>
            <person name="Ettinger C."/>
        </authorList>
    </citation>
    <scope>NUCLEOTIDE SEQUENCE [LARGE SCALE GENOMIC DNA]</scope>
    <source>
        <strain evidence="1">ZAV-02</strain>
    </source>
</reference>
<name>A0A2J6X1P5_9CHLR</name>
<sequence length="81" mass="8782">MEPSPPLHQLADQIEHAGVSVPVAIVLQIIAPLDVICSQGAQALLPLVRGTRWAGVVEPLTIPEHWPALRDLLLARLQERG</sequence>
<organism evidence="1 2">
    <name type="scientific">Chloroflexus aggregans</name>
    <dbReference type="NCBI Taxonomy" id="152260"/>
    <lineage>
        <taxon>Bacteria</taxon>
        <taxon>Bacillati</taxon>
        <taxon>Chloroflexota</taxon>
        <taxon>Chloroflexia</taxon>
        <taxon>Chloroflexales</taxon>
        <taxon>Chloroflexineae</taxon>
        <taxon>Chloroflexaceae</taxon>
        <taxon>Chloroflexus</taxon>
    </lineage>
</organism>
<comment type="caution">
    <text evidence="1">The sequence shown here is derived from an EMBL/GenBank/DDBJ whole genome shotgun (WGS) entry which is preliminary data.</text>
</comment>
<proteinExistence type="predicted"/>
<gene>
    <name evidence="1" type="ORF">C0184_11690</name>
</gene>
<dbReference type="EMBL" id="PNIQ01000786">
    <property type="protein sequence ID" value="PMP77732.1"/>
    <property type="molecule type" value="Genomic_DNA"/>
</dbReference>
<dbReference type="AlphaFoldDB" id="A0A2J6X1P5"/>